<sequence length="126" mass="13877">MKRFHAGRWIALCAVILLLAGAACLWLWNAPGGDLVEIERNGEMLYRFRLSDIQDAQTIEISRPDGSNTIVIENGEIRVSAADCPDQTCVQMGPLRSRAMPIVCLPHELVIRFAEETGDGLDALAQ</sequence>
<dbReference type="EMBL" id="DVFZ01000051">
    <property type="protein sequence ID" value="HIQ82455.1"/>
    <property type="molecule type" value="Genomic_DNA"/>
</dbReference>
<accession>A0A9D0ZKZ6</accession>
<proteinExistence type="predicted"/>
<dbReference type="Proteomes" id="UP000824260">
    <property type="component" value="Unassembled WGS sequence"/>
</dbReference>
<evidence type="ECO:0000313" key="2">
    <source>
        <dbReference type="Proteomes" id="UP000824260"/>
    </source>
</evidence>
<gene>
    <name evidence="1" type="ORF">IAA52_05075</name>
</gene>
<organism evidence="1 2">
    <name type="scientific">Candidatus Pullichristensenella stercorigallinarum</name>
    <dbReference type="NCBI Taxonomy" id="2840909"/>
    <lineage>
        <taxon>Bacteria</taxon>
        <taxon>Bacillati</taxon>
        <taxon>Bacillota</taxon>
        <taxon>Clostridia</taxon>
        <taxon>Candidatus Pullichristensenella</taxon>
    </lineage>
</organism>
<protein>
    <submittedName>
        <fullName evidence="1">NusG domain II-containing protein</fullName>
    </submittedName>
</protein>
<dbReference type="AlphaFoldDB" id="A0A9D0ZKZ6"/>
<reference evidence="1" key="2">
    <citation type="journal article" date="2021" name="PeerJ">
        <title>Extensive microbial diversity within the chicken gut microbiome revealed by metagenomics and culture.</title>
        <authorList>
            <person name="Gilroy R."/>
            <person name="Ravi A."/>
            <person name="Getino M."/>
            <person name="Pursley I."/>
            <person name="Horton D.L."/>
            <person name="Alikhan N.F."/>
            <person name="Baker D."/>
            <person name="Gharbi K."/>
            <person name="Hall N."/>
            <person name="Watson M."/>
            <person name="Adriaenssens E.M."/>
            <person name="Foster-Nyarko E."/>
            <person name="Jarju S."/>
            <person name="Secka A."/>
            <person name="Antonio M."/>
            <person name="Oren A."/>
            <person name="Chaudhuri R.R."/>
            <person name="La Ragione R."/>
            <person name="Hildebrand F."/>
            <person name="Pallen M.J."/>
        </authorList>
    </citation>
    <scope>NUCLEOTIDE SEQUENCE</scope>
    <source>
        <strain evidence="1">ChiSjej6B24-2974</strain>
    </source>
</reference>
<dbReference type="Pfam" id="PF07009">
    <property type="entry name" value="NusG_II"/>
    <property type="match status" value="1"/>
</dbReference>
<evidence type="ECO:0000313" key="1">
    <source>
        <dbReference type="EMBL" id="HIQ82455.1"/>
    </source>
</evidence>
<comment type="caution">
    <text evidence="1">The sequence shown here is derived from an EMBL/GenBank/DDBJ whole genome shotgun (WGS) entry which is preliminary data.</text>
</comment>
<dbReference type="PROSITE" id="PS51257">
    <property type="entry name" value="PROKAR_LIPOPROTEIN"/>
    <property type="match status" value="1"/>
</dbReference>
<reference evidence="1" key="1">
    <citation type="submission" date="2020-10" db="EMBL/GenBank/DDBJ databases">
        <authorList>
            <person name="Gilroy R."/>
        </authorList>
    </citation>
    <scope>NUCLEOTIDE SEQUENCE</scope>
    <source>
        <strain evidence="1">ChiSjej6B24-2974</strain>
    </source>
</reference>
<dbReference type="Gene3D" id="2.60.320.10">
    <property type="entry name" value="N-utilization substance G protein NusG, insert domain"/>
    <property type="match status" value="1"/>
</dbReference>
<dbReference type="InterPro" id="IPR038690">
    <property type="entry name" value="NusG_2_sf"/>
</dbReference>
<name>A0A9D0ZKZ6_9FIRM</name>